<feature type="transmembrane region" description="Helical" evidence="1">
    <location>
        <begin position="226"/>
        <end position="251"/>
    </location>
</feature>
<dbReference type="RefSeq" id="WP_088712535.1">
    <property type="nucleotide sequence ID" value="NZ_NFZT01000001.1"/>
</dbReference>
<dbReference type="Proteomes" id="UP000198462">
    <property type="component" value="Unassembled WGS sequence"/>
</dbReference>
<keyword evidence="1" id="KW-1133">Transmembrane helix</keyword>
<proteinExistence type="predicted"/>
<accession>A0A219B5Z8</accession>
<feature type="transmembrane region" description="Helical" evidence="1">
    <location>
        <begin position="101"/>
        <end position="125"/>
    </location>
</feature>
<dbReference type="AlphaFoldDB" id="A0A219B5Z8"/>
<evidence type="ECO:0000256" key="1">
    <source>
        <dbReference type="SAM" id="Phobius"/>
    </source>
</evidence>
<name>A0A219B5Z8_9SPHN</name>
<evidence type="ECO:0000313" key="2">
    <source>
        <dbReference type="EMBL" id="OWV33812.1"/>
    </source>
</evidence>
<keyword evidence="1" id="KW-0812">Transmembrane</keyword>
<organism evidence="2 3">
    <name type="scientific">Pacificimonas flava</name>
    <dbReference type="NCBI Taxonomy" id="1234595"/>
    <lineage>
        <taxon>Bacteria</taxon>
        <taxon>Pseudomonadati</taxon>
        <taxon>Pseudomonadota</taxon>
        <taxon>Alphaproteobacteria</taxon>
        <taxon>Sphingomonadales</taxon>
        <taxon>Sphingosinicellaceae</taxon>
        <taxon>Pacificimonas</taxon>
    </lineage>
</organism>
<dbReference type="OrthoDB" id="9958820at2"/>
<feature type="transmembrane region" description="Helical" evidence="1">
    <location>
        <begin position="131"/>
        <end position="152"/>
    </location>
</feature>
<reference evidence="3" key="1">
    <citation type="submission" date="2017-05" db="EMBL/GenBank/DDBJ databases">
        <authorList>
            <person name="Lin X."/>
        </authorList>
    </citation>
    <scope>NUCLEOTIDE SEQUENCE [LARGE SCALE GENOMIC DNA]</scope>
    <source>
        <strain evidence="3">JLT2012</strain>
    </source>
</reference>
<evidence type="ECO:0008006" key="4">
    <source>
        <dbReference type="Google" id="ProtNLM"/>
    </source>
</evidence>
<keyword evidence="3" id="KW-1185">Reference proteome</keyword>
<feature type="transmembrane region" description="Helical" evidence="1">
    <location>
        <begin position="21"/>
        <end position="41"/>
    </location>
</feature>
<keyword evidence="1" id="KW-0472">Membrane</keyword>
<evidence type="ECO:0000313" key="3">
    <source>
        <dbReference type="Proteomes" id="UP000198462"/>
    </source>
</evidence>
<comment type="caution">
    <text evidence="2">The sequence shown here is derived from an EMBL/GenBank/DDBJ whole genome shotgun (WGS) entry which is preliminary data.</text>
</comment>
<gene>
    <name evidence="2" type="ORF">B5C34_10300</name>
</gene>
<feature type="transmembrane region" description="Helical" evidence="1">
    <location>
        <begin position="173"/>
        <end position="199"/>
    </location>
</feature>
<protein>
    <recommendedName>
        <fullName evidence="4">Glycerophosphoryl diester phosphodiesterase membrane domain-containing protein</fullName>
    </recommendedName>
</protein>
<feature type="transmembrane region" description="Helical" evidence="1">
    <location>
        <begin position="61"/>
        <end position="80"/>
    </location>
</feature>
<dbReference type="EMBL" id="NFZT01000001">
    <property type="protein sequence ID" value="OWV33812.1"/>
    <property type="molecule type" value="Genomic_DNA"/>
</dbReference>
<sequence>MPTIFVQPILRTTIETWWRDFAPITMLGLLILTGTELVIHLMGVSGSMDPSTATLIQTARAAAFALFVSAVSAGTMLRLAGMTRRPGTYMLASLKLAQPGLLTALTLAALVFGLLIVDLLLGAVIGGMSRVVILPAILFMLACLLPAIPVSIEERLPPLSALRRAAGMTKTHRGPILGLLLLVFAILLLPAMLVFAVVYGPVALTAEGSEDLAATLPALSITRPGFWIVELSSLMFNGLIAVVPPTVYLALRAAERTG</sequence>